<dbReference type="EMBL" id="JABDTM020028855">
    <property type="protein sequence ID" value="KAH0808318.1"/>
    <property type="molecule type" value="Genomic_DNA"/>
</dbReference>
<dbReference type="Proteomes" id="UP000719412">
    <property type="component" value="Unassembled WGS sequence"/>
</dbReference>
<dbReference type="GO" id="GO:0001973">
    <property type="term" value="P:G protein-coupled adenosine receptor signaling pathway"/>
    <property type="evidence" value="ECO:0007669"/>
    <property type="project" value="TreeGrafter"/>
</dbReference>
<dbReference type="AlphaFoldDB" id="A0A8J6H6S8"/>
<evidence type="ECO:0000256" key="13">
    <source>
        <dbReference type="SAM" id="Phobius"/>
    </source>
</evidence>
<evidence type="ECO:0000259" key="14">
    <source>
        <dbReference type="PROSITE" id="PS50262"/>
    </source>
</evidence>
<feature type="transmembrane region" description="Helical" evidence="13">
    <location>
        <begin position="113"/>
        <end position="136"/>
    </location>
</feature>
<dbReference type="PANTHER" id="PTHR24246:SF27">
    <property type="entry name" value="ADENOSINE RECEPTOR, ISOFORM A"/>
    <property type="match status" value="1"/>
</dbReference>
<dbReference type="Pfam" id="PF00001">
    <property type="entry name" value="7tm_1"/>
    <property type="match status" value="1"/>
</dbReference>
<dbReference type="InterPro" id="IPR000276">
    <property type="entry name" value="GPCR_Rhodpsn"/>
</dbReference>
<evidence type="ECO:0000256" key="1">
    <source>
        <dbReference type="ARBA" id="ARBA00004651"/>
    </source>
</evidence>
<keyword evidence="3" id="KW-1003">Cell membrane</keyword>
<sequence length="330" mass="37238">MTDLLTGVAVVFGQLYPKENRDHNICALQLGMIVASTLTSVYSVGLIAVDRFLYIIHGIQYQQWVYPMRARLLIVGTWVVGCVIGFMPLFGWYGDTENGRICWFILLAPRGLILLTVLAGILPILIVVVLYSIILYHAVKKIAHLQDSDNNRNATNSSTNNLRMFRGRGQVAQTEETNSKKRNIFARIFMKNPSTSVKTPSKWKAIKVVLFTTGSFLVTWSPYFITSVIYVYQCENIDSKRCRNLRIIIASPLAILGFTNSLINPIIYAWWHKGFRTFVQKRVSTVIMKTRRKNNIVTNSNTNTQSSSTPGTKSGDKMEAVKEEVEVNSA</sequence>
<name>A0A8J6H6S8_TENMO</name>
<feature type="transmembrane region" description="Helical" evidence="13">
    <location>
        <begin position="70"/>
        <end position="93"/>
    </location>
</feature>
<comment type="similarity">
    <text evidence="2 11">Belongs to the G-protein coupled receptor 1 family.</text>
</comment>
<reference evidence="16" key="1">
    <citation type="journal article" date="2020" name="J Insects Food Feed">
        <title>The yellow mealworm (Tenebrio molitor) genome: a resource for the emerging insects as food and feed industry.</title>
        <authorList>
            <person name="Eriksson T."/>
            <person name="Andere A."/>
            <person name="Kelstrup H."/>
            <person name="Emery V."/>
            <person name="Picard C."/>
        </authorList>
    </citation>
    <scope>NUCLEOTIDE SEQUENCE</scope>
    <source>
        <strain evidence="16">Stoneville</strain>
        <tissue evidence="16">Whole head</tissue>
    </source>
</reference>
<protein>
    <recommendedName>
        <fullName evidence="14">G-protein coupled receptors family 1 profile domain-containing protein</fullName>
    </recommendedName>
</protein>
<dbReference type="PROSITE" id="PS50262">
    <property type="entry name" value="G_PROTEIN_RECEP_F1_2"/>
    <property type="match status" value="1"/>
</dbReference>
<evidence type="ECO:0000256" key="7">
    <source>
        <dbReference type="ARBA" id="ARBA00023136"/>
    </source>
</evidence>
<keyword evidence="8 11" id="KW-0675">Receptor</keyword>
<dbReference type="Gene3D" id="1.20.1070.10">
    <property type="entry name" value="Rhodopsin 7-helix transmembrane proteins"/>
    <property type="match status" value="1"/>
</dbReference>
<reference evidence="16" key="2">
    <citation type="submission" date="2021-08" db="EMBL/GenBank/DDBJ databases">
        <authorList>
            <person name="Eriksson T."/>
        </authorList>
    </citation>
    <scope>NUCLEOTIDE SEQUENCE</scope>
    <source>
        <strain evidence="16">Stoneville</strain>
        <tissue evidence="16">Whole head</tissue>
    </source>
</reference>
<dbReference type="PRINTS" id="PR00237">
    <property type="entry name" value="GPCRRHODOPSN"/>
</dbReference>
<feature type="transmembrane region" description="Helical" evidence="13">
    <location>
        <begin position="27"/>
        <end position="49"/>
    </location>
</feature>
<proteinExistence type="inferred from homology"/>
<dbReference type="InterPro" id="IPR017452">
    <property type="entry name" value="GPCR_Rhodpsn_7TM"/>
</dbReference>
<dbReference type="GO" id="GO:0007189">
    <property type="term" value="P:adenylate cyclase-activating G protein-coupled receptor signaling pathway"/>
    <property type="evidence" value="ECO:0007669"/>
    <property type="project" value="TreeGrafter"/>
</dbReference>
<evidence type="ECO:0000256" key="3">
    <source>
        <dbReference type="ARBA" id="ARBA00022475"/>
    </source>
</evidence>
<evidence type="ECO:0000313" key="15">
    <source>
        <dbReference type="EMBL" id="KAH0808318.1"/>
    </source>
</evidence>
<evidence type="ECO:0000256" key="2">
    <source>
        <dbReference type="ARBA" id="ARBA00010663"/>
    </source>
</evidence>
<evidence type="ECO:0000313" key="16">
    <source>
        <dbReference type="EMBL" id="KAH0808323.1"/>
    </source>
</evidence>
<keyword evidence="9" id="KW-0325">Glycoprotein</keyword>
<dbReference type="CDD" id="cd00637">
    <property type="entry name" value="7tm_classA_rhodopsin-like"/>
    <property type="match status" value="1"/>
</dbReference>
<keyword evidence="7 13" id="KW-0472">Membrane</keyword>
<feature type="compositionally biased region" description="Low complexity" evidence="12">
    <location>
        <begin position="295"/>
        <end position="309"/>
    </location>
</feature>
<evidence type="ECO:0000256" key="11">
    <source>
        <dbReference type="RuleBase" id="RU000688"/>
    </source>
</evidence>
<keyword evidence="4 11" id="KW-0812">Transmembrane</keyword>
<comment type="caution">
    <text evidence="16">The sequence shown here is derived from an EMBL/GenBank/DDBJ whole genome shotgun (WGS) entry which is preliminary data.</text>
</comment>
<feature type="domain" description="G-protein coupled receptors family 1 profile" evidence="14">
    <location>
        <begin position="1"/>
        <end position="268"/>
    </location>
</feature>
<keyword evidence="6 11" id="KW-0297">G-protein coupled receptor</keyword>
<keyword evidence="10 11" id="KW-0807">Transducer</keyword>
<evidence type="ECO:0000256" key="10">
    <source>
        <dbReference type="ARBA" id="ARBA00023224"/>
    </source>
</evidence>
<evidence type="ECO:0000313" key="17">
    <source>
        <dbReference type="Proteomes" id="UP000719412"/>
    </source>
</evidence>
<evidence type="ECO:0000256" key="8">
    <source>
        <dbReference type="ARBA" id="ARBA00023170"/>
    </source>
</evidence>
<evidence type="ECO:0000256" key="5">
    <source>
        <dbReference type="ARBA" id="ARBA00022989"/>
    </source>
</evidence>
<evidence type="ECO:0000256" key="12">
    <source>
        <dbReference type="SAM" id="MobiDB-lite"/>
    </source>
</evidence>
<keyword evidence="5 13" id="KW-1133">Transmembrane helix</keyword>
<feature type="region of interest" description="Disordered" evidence="12">
    <location>
        <begin position="295"/>
        <end position="330"/>
    </location>
</feature>
<gene>
    <name evidence="16" type="ORF">GEV33_014469</name>
    <name evidence="15" type="ORF">GEV33_014472</name>
</gene>
<dbReference type="SUPFAM" id="SSF81321">
    <property type="entry name" value="Family A G protein-coupled receptor-like"/>
    <property type="match status" value="1"/>
</dbReference>
<comment type="subcellular location">
    <subcellularLocation>
        <location evidence="1">Cell membrane</location>
        <topology evidence="1">Multi-pass membrane protein</topology>
    </subcellularLocation>
</comment>
<feature type="transmembrane region" description="Helical" evidence="13">
    <location>
        <begin position="208"/>
        <end position="232"/>
    </location>
</feature>
<dbReference type="EMBL" id="JABDTM020028853">
    <property type="protein sequence ID" value="KAH0808323.1"/>
    <property type="molecule type" value="Genomic_DNA"/>
</dbReference>
<keyword evidence="17" id="KW-1185">Reference proteome</keyword>
<dbReference type="PANTHER" id="PTHR24246">
    <property type="entry name" value="OLFACTORY RECEPTOR AND ADENOSINE RECEPTOR"/>
    <property type="match status" value="1"/>
</dbReference>
<accession>A0A8J6H6S8</accession>
<dbReference type="GO" id="GO:0005886">
    <property type="term" value="C:plasma membrane"/>
    <property type="evidence" value="ECO:0007669"/>
    <property type="project" value="UniProtKB-SubCell"/>
</dbReference>
<evidence type="ECO:0000256" key="6">
    <source>
        <dbReference type="ARBA" id="ARBA00023040"/>
    </source>
</evidence>
<dbReference type="PROSITE" id="PS00237">
    <property type="entry name" value="G_PROTEIN_RECEP_F1_1"/>
    <property type="match status" value="1"/>
</dbReference>
<organism evidence="16 17">
    <name type="scientific">Tenebrio molitor</name>
    <name type="common">Yellow mealworm beetle</name>
    <dbReference type="NCBI Taxonomy" id="7067"/>
    <lineage>
        <taxon>Eukaryota</taxon>
        <taxon>Metazoa</taxon>
        <taxon>Ecdysozoa</taxon>
        <taxon>Arthropoda</taxon>
        <taxon>Hexapoda</taxon>
        <taxon>Insecta</taxon>
        <taxon>Pterygota</taxon>
        <taxon>Neoptera</taxon>
        <taxon>Endopterygota</taxon>
        <taxon>Coleoptera</taxon>
        <taxon>Polyphaga</taxon>
        <taxon>Cucujiformia</taxon>
        <taxon>Tenebrionidae</taxon>
        <taxon>Tenebrio</taxon>
    </lineage>
</organism>
<feature type="transmembrane region" description="Helical" evidence="13">
    <location>
        <begin position="247"/>
        <end position="271"/>
    </location>
</feature>
<dbReference type="GO" id="GO:0004930">
    <property type="term" value="F:G protein-coupled receptor activity"/>
    <property type="evidence" value="ECO:0007669"/>
    <property type="project" value="UniProtKB-KW"/>
</dbReference>
<evidence type="ECO:0000256" key="4">
    <source>
        <dbReference type="ARBA" id="ARBA00022692"/>
    </source>
</evidence>
<feature type="compositionally biased region" description="Basic and acidic residues" evidence="12">
    <location>
        <begin position="314"/>
        <end position="330"/>
    </location>
</feature>
<evidence type="ECO:0000256" key="9">
    <source>
        <dbReference type="ARBA" id="ARBA00023180"/>
    </source>
</evidence>